<keyword evidence="4" id="KW-1185">Reference proteome</keyword>
<dbReference type="Gene3D" id="3.10.450.40">
    <property type="match status" value="1"/>
</dbReference>
<dbReference type="RefSeq" id="WP_097156012.1">
    <property type="nucleotide sequence ID" value="NZ_OBEL01000010.1"/>
</dbReference>
<protein>
    <recommendedName>
        <fullName evidence="5">Peptidase propeptide and YPEB domain-containing protein</fullName>
    </recommendedName>
</protein>
<evidence type="ECO:0008006" key="5">
    <source>
        <dbReference type="Google" id="ProtNLM"/>
    </source>
</evidence>
<evidence type="ECO:0000313" key="3">
    <source>
        <dbReference type="EMBL" id="SNZ21633.1"/>
    </source>
</evidence>
<feature type="chain" id="PRO_5013126256" description="Peptidase propeptide and YPEB domain-containing protein" evidence="2">
    <location>
        <begin position="21"/>
        <end position="125"/>
    </location>
</feature>
<evidence type="ECO:0000256" key="1">
    <source>
        <dbReference type="SAM" id="MobiDB-lite"/>
    </source>
</evidence>
<evidence type="ECO:0000256" key="2">
    <source>
        <dbReference type="SAM" id="SignalP"/>
    </source>
</evidence>
<feature type="signal peptide" evidence="2">
    <location>
        <begin position="1"/>
        <end position="20"/>
    </location>
</feature>
<accession>A0A285PK23</accession>
<dbReference type="OrthoDB" id="9924404at2"/>
<keyword evidence="2" id="KW-0732">Signal</keyword>
<dbReference type="EMBL" id="OBEL01000010">
    <property type="protein sequence ID" value="SNZ21633.1"/>
    <property type="molecule type" value="Genomic_DNA"/>
</dbReference>
<dbReference type="Proteomes" id="UP000219439">
    <property type="component" value="Unassembled WGS sequence"/>
</dbReference>
<evidence type="ECO:0000313" key="4">
    <source>
        <dbReference type="Proteomes" id="UP000219439"/>
    </source>
</evidence>
<proteinExistence type="predicted"/>
<name>A0A285PK23_9HYPH</name>
<dbReference type="AlphaFoldDB" id="A0A285PK23"/>
<organism evidence="3 4">
    <name type="scientific">Cohaesibacter gelatinilyticus</name>
    <dbReference type="NCBI Taxonomy" id="372072"/>
    <lineage>
        <taxon>Bacteria</taxon>
        <taxon>Pseudomonadati</taxon>
        <taxon>Pseudomonadota</taxon>
        <taxon>Alphaproteobacteria</taxon>
        <taxon>Hyphomicrobiales</taxon>
        <taxon>Cohaesibacteraceae</taxon>
    </lineage>
</organism>
<sequence length="125" mass="13468">MKTITVTIAAIIITTGMSFAASQSTEDLIKPSLSFAKAMEIATSSKHGDLVALELDHIDNTTIYVAELASETSHTLMQIDGTNGTIIATANASANSPEALRNLMEELGHNNEEHHEDDHDDCKMK</sequence>
<feature type="region of interest" description="Disordered" evidence="1">
    <location>
        <begin position="104"/>
        <end position="125"/>
    </location>
</feature>
<reference evidence="3 4" key="1">
    <citation type="submission" date="2017-09" db="EMBL/GenBank/DDBJ databases">
        <authorList>
            <person name="Ehlers B."/>
            <person name="Leendertz F.H."/>
        </authorList>
    </citation>
    <scope>NUCLEOTIDE SEQUENCE [LARGE SCALE GENOMIC DNA]</scope>
    <source>
        <strain evidence="3 4">DSM 18289</strain>
    </source>
</reference>
<gene>
    <name evidence="3" type="ORF">SAMN06265368_4758</name>
</gene>